<dbReference type="RefSeq" id="WP_295577328.1">
    <property type="nucleotide sequence ID" value="NZ_FLQR01000010.1"/>
</dbReference>
<keyword evidence="1" id="KW-0812">Transmembrane</keyword>
<feature type="transmembrane region" description="Helical" evidence="1">
    <location>
        <begin position="106"/>
        <end position="124"/>
    </location>
</feature>
<dbReference type="AlphaFoldDB" id="A0A1Y5P6L6"/>
<proteinExistence type="predicted"/>
<feature type="transmembrane region" description="Helical" evidence="1">
    <location>
        <begin position="33"/>
        <end position="56"/>
    </location>
</feature>
<keyword evidence="1" id="KW-1133">Transmembrane helix</keyword>
<gene>
    <name evidence="2" type="ORF">MIPYR_60067</name>
</gene>
<feature type="transmembrane region" description="Helical" evidence="1">
    <location>
        <begin position="77"/>
        <end position="100"/>
    </location>
</feature>
<organism evidence="2">
    <name type="scientific">uncultured Microbacterium sp</name>
    <dbReference type="NCBI Taxonomy" id="191216"/>
    <lineage>
        <taxon>Bacteria</taxon>
        <taxon>Bacillati</taxon>
        <taxon>Actinomycetota</taxon>
        <taxon>Actinomycetes</taxon>
        <taxon>Micrococcales</taxon>
        <taxon>Microbacteriaceae</taxon>
        <taxon>Microbacterium</taxon>
        <taxon>environmental samples</taxon>
    </lineage>
</organism>
<accession>A0A1Y5P6L6</accession>
<evidence type="ECO:0000256" key="1">
    <source>
        <dbReference type="SAM" id="Phobius"/>
    </source>
</evidence>
<evidence type="ECO:0000313" key="2">
    <source>
        <dbReference type="EMBL" id="SBS74324.1"/>
    </source>
</evidence>
<name>A0A1Y5P6L6_9MICO</name>
<feature type="transmembrane region" description="Helical" evidence="1">
    <location>
        <begin position="131"/>
        <end position="150"/>
    </location>
</feature>
<feature type="transmembrane region" description="Helical" evidence="1">
    <location>
        <begin position="7"/>
        <end position="27"/>
    </location>
</feature>
<reference evidence="2" key="1">
    <citation type="submission" date="2016-03" db="EMBL/GenBank/DDBJ databases">
        <authorList>
            <person name="Ploux O."/>
        </authorList>
    </citation>
    <scope>NUCLEOTIDE SEQUENCE</scope>
    <source>
        <strain evidence="2">UC1</strain>
    </source>
</reference>
<dbReference type="EMBL" id="FLQR01000010">
    <property type="protein sequence ID" value="SBS74324.1"/>
    <property type="molecule type" value="Genomic_DNA"/>
</dbReference>
<sequence length="362" mass="38891">MTFSVRVVLSALGAAFTAYLAVGGMLWTTPVEFPLMLTASVVLFLATTWLCIFWNVRPTETPSPETITAGLGGRAVLPAWAGVLALANVAIVPSATWYAAGPAARLESFATWSLGGIGALMAIVMVRRRPWIAWIGVVLLAVEAALWIGIANALALGVVGAVTWVGLAQLITRLLDSAARDTADLTELQRASSEWLASQDGRRRERRAQVQRALSVAGPVLARTVETGGVLDDDERMGARLAEGRLRDDMRGPRLLDDRVRAQLEEARRRGASVTVLDEGGLEGLDEDALTAIRGELAQALDEAHSDRLYIRTSPHEKTAVTVVGRSRLDDDPDGEEHVDLWHEISRPPVAGTTPARDGADL</sequence>
<keyword evidence="1" id="KW-0472">Membrane</keyword>
<protein>
    <submittedName>
        <fullName evidence="2">Uncharacterized protein</fullName>
    </submittedName>
</protein>